<evidence type="ECO:0000313" key="10">
    <source>
        <dbReference type="Proteomes" id="UP000065641"/>
    </source>
</evidence>
<dbReference type="STRING" id="1249552.PS2015_2943"/>
<reference evidence="9 10" key="1">
    <citation type="submission" date="2015-11" db="EMBL/GenBank/DDBJ databases">
        <authorList>
            <person name="Zhang Y."/>
            <person name="Guo Z."/>
        </authorList>
    </citation>
    <scope>NUCLEOTIDE SEQUENCE [LARGE SCALE GENOMIC DNA]</scope>
    <source>
        <strain evidence="9 10">KCTC 32221</strain>
    </source>
</reference>
<protein>
    <submittedName>
        <fullName evidence="9">Membrane protein</fullName>
    </submittedName>
</protein>
<keyword evidence="3 7" id="KW-0812">Transmembrane</keyword>
<dbReference type="RefSeq" id="WP_058022950.1">
    <property type="nucleotide sequence ID" value="NZ_CP013189.1"/>
</dbReference>
<organism evidence="9 10">
    <name type="scientific">Pseudohongiella spirulinae</name>
    <dbReference type="NCBI Taxonomy" id="1249552"/>
    <lineage>
        <taxon>Bacteria</taxon>
        <taxon>Pseudomonadati</taxon>
        <taxon>Pseudomonadota</taxon>
        <taxon>Gammaproteobacteria</taxon>
        <taxon>Pseudomonadales</taxon>
        <taxon>Pseudohongiellaceae</taxon>
        <taxon>Pseudohongiella</taxon>
    </lineage>
</organism>
<accession>A0A0S2KI09</accession>
<evidence type="ECO:0000256" key="4">
    <source>
        <dbReference type="ARBA" id="ARBA00022989"/>
    </source>
</evidence>
<evidence type="ECO:0000256" key="5">
    <source>
        <dbReference type="ARBA" id="ARBA00023136"/>
    </source>
</evidence>
<feature type="transmembrane region" description="Helical" evidence="7">
    <location>
        <begin position="71"/>
        <end position="87"/>
    </location>
</feature>
<comment type="similarity">
    <text evidence="6">Belongs to the exbB/tolQ family.</text>
</comment>
<keyword evidence="5 7" id="KW-0472">Membrane</keyword>
<evidence type="ECO:0000256" key="1">
    <source>
        <dbReference type="ARBA" id="ARBA00004651"/>
    </source>
</evidence>
<feature type="transmembrane region" description="Helical" evidence="7">
    <location>
        <begin position="176"/>
        <end position="197"/>
    </location>
</feature>
<feature type="transmembrane region" description="Helical" evidence="7">
    <location>
        <begin position="9"/>
        <end position="30"/>
    </location>
</feature>
<keyword evidence="6" id="KW-0653">Protein transport</keyword>
<feature type="domain" description="MotA/TolQ/ExbB proton channel" evidence="8">
    <location>
        <begin position="135"/>
        <end position="249"/>
    </location>
</feature>
<name>A0A0S2KI09_9GAMM</name>
<sequence length="282" mass="31514">MKQKYLSEIIYQIFALIIVVIVVHAVYVAVIRPNAEIIQQQQTMMQEADENYVPERSIYIVMKDFEQETCIILFLWALSIVGMKTLRTMRERSLLDRELLQVSDGTSILPEDARQYARPVQALPEKERAYLLPRALLAGLHRFGTTRNVQDVAATVRDVCDSESERLESELAIVRYIAWAIPSIGFLGTVRGIGTALGQAHQAVTGDILGVTVSLGVAFNSTFVALLTSIMLMFVLHQLSLIQDRLVLDTQTYCDNHLVNFLQVPGKAPTRTLPDNGVAEPA</sequence>
<dbReference type="PANTHER" id="PTHR30625">
    <property type="entry name" value="PROTEIN TOLQ"/>
    <property type="match status" value="1"/>
</dbReference>
<dbReference type="InterPro" id="IPR050790">
    <property type="entry name" value="ExbB/TolQ_transport"/>
</dbReference>
<evidence type="ECO:0000313" key="9">
    <source>
        <dbReference type="EMBL" id="ALO47570.1"/>
    </source>
</evidence>
<evidence type="ECO:0000256" key="3">
    <source>
        <dbReference type="ARBA" id="ARBA00022692"/>
    </source>
</evidence>
<comment type="subcellular location">
    <subcellularLocation>
        <location evidence="1">Cell membrane</location>
        <topology evidence="1">Multi-pass membrane protein</topology>
    </subcellularLocation>
    <subcellularLocation>
        <location evidence="6">Membrane</location>
        <topology evidence="6">Multi-pass membrane protein</topology>
    </subcellularLocation>
</comment>
<keyword evidence="2" id="KW-1003">Cell membrane</keyword>
<proteinExistence type="inferred from homology"/>
<dbReference type="EMBL" id="CP013189">
    <property type="protein sequence ID" value="ALO47570.1"/>
    <property type="molecule type" value="Genomic_DNA"/>
</dbReference>
<keyword evidence="4 7" id="KW-1133">Transmembrane helix</keyword>
<dbReference type="InterPro" id="IPR002898">
    <property type="entry name" value="MotA_ExbB_proton_chnl"/>
</dbReference>
<evidence type="ECO:0000256" key="2">
    <source>
        <dbReference type="ARBA" id="ARBA00022475"/>
    </source>
</evidence>
<gene>
    <name evidence="9" type="ORF">PS2015_2943</name>
</gene>
<dbReference type="OrthoDB" id="5290956at2"/>
<dbReference type="KEGG" id="pspi:PS2015_2943"/>
<evidence type="ECO:0000256" key="7">
    <source>
        <dbReference type="SAM" id="Phobius"/>
    </source>
</evidence>
<dbReference type="GO" id="GO:0017038">
    <property type="term" value="P:protein import"/>
    <property type="evidence" value="ECO:0007669"/>
    <property type="project" value="TreeGrafter"/>
</dbReference>
<dbReference type="GO" id="GO:0005886">
    <property type="term" value="C:plasma membrane"/>
    <property type="evidence" value="ECO:0007669"/>
    <property type="project" value="UniProtKB-SubCell"/>
</dbReference>
<dbReference type="Pfam" id="PF01618">
    <property type="entry name" value="MotA_ExbB"/>
    <property type="match status" value="1"/>
</dbReference>
<keyword evidence="10" id="KW-1185">Reference proteome</keyword>
<dbReference type="Proteomes" id="UP000065641">
    <property type="component" value="Chromosome"/>
</dbReference>
<keyword evidence="6" id="KW-0813">Transport</keyword>
<evidence type="ECO:0000259" key="8">
    <source>
        <dbReference type="Pfam" id="PF01618"/>
    </source>
</evidence>
<feature type="transmembrane region" description="Helical" evidence="7">
    <location>
        <begin position="217"/>
        <end position="236"/>
    </location>
</feature>
<dbReference type="PANTHER" id="PTHR30625:SF11">
    <property type="entry name" value="MOTA_TOLQ_EXBB PROTON CHANNEL DOMAIN-CONTAINING PROTEIN"/>
    <property type="match status" value="1"/>
</dbReference>
<evidence type="ECO:0000256" key="6">
    <source>
        <dbReference type="RuleBase" id="RU004057"/>
    </source>
</evidence>
<dbReference type="AlphaFoldDB" id="A0A0S2KI09"/>